<comment type="caution">
    <text evidence="1">The sequence shown here is derived from an EMBL/GenBank/DDBJ whole genome shotgun (WGS) entry which is preliminary data.</text>
</comment>
<dbReference type="STRING" id="1765655.AMR74_16940"/>
<dbReference type="RefSeq" id="WP_053773225.1">
    <property type="nucleotide sequence ID" value="NZ_LIST01000016.1"/>
</dbReference>
<accession>A0A0M9AIJ3</accession>
<gene>
    <name evidence="1" type="ORF">AMR74_16940</name>
</gene>
<reference evidence="1 2" key="1">
    <citation type="submission" date="2015-08" db="EMBL/GenBank/DDBJ databases">
        <title>Genomes of Isolates from Cabo Rojo, PR.</title>
        <authorList>
            <person name="Sanchez-Nieves R.L."/>
            <person name="Montalvo-Rodriguez R."/>
        </authorList>
    </citation>
    <scope>NUCLEOTIDE SEQUENCE [LARGE SCALE GENOMIC DNA]</scope>
    <source>
        <strain evidence="1 2">5</strain>
    </source>
</reference>
<dbReference type="EMBL" id="LIST01000016">
    <property type="protein sequence ID" value="KOX92158.1"/>
    <property type="molecule type" value="Genomic_DNA"/>
</dbReference>
<keyword evidence="2" id="KW-1185">Reference proteome</keyword>
<evidence type="ECO:0000313" key="2">
    <source>
        <dbReference type="Proteomes" id="UP000037747"/>
    </source>
</evidence>
<organism evidence="1 2">
    <name type="scientific">Halorubrum tropicale</name>
    <dbReference type="NCBI Taxonomy" id="1765655"/>
    <lineage>
        <taxon>Archaea</taxon>
        <taxon>Methanobacteriati</taxon>
        <taxon>Methanobacteriota</taxon>
        <taxon>Stenosarchaea group</taxon>
        <taxon>Halobacteria</taxon>
        <taxon>Halobacteriales</taxon>
        <taxon>Haloferacaceae</taxon>
        <taxon>Halorubrum</taxon>
    </lineage>
</organism>
<dbReference type="AlphaFoldDB" id="A0A0M9AIJ3"/>
<name>A0A0M9AIJ3_9EURY</name>
<dbReference type="Proteomes" id="UP000037747">
    <property type="component" value="Unassembled WGS sequence"/>
</dbReference>
<dbReference type="OrthoDB" id="317275at2157"/>
<sequence length="102" mass="11322">MSGSNIERRVVDAERPLTGVTYGPTVDDDGYVLTLITTDGPLEVEFDDKAMYLLWTEVKGTPWPDPPTSTERDLLVKRLVELANGADEEMVREAIRALGGER</sequence>
<proteinExistence type="predicted"/>
<evidence type="ECO:0000313" key="1">
    <source>
        <dbReference type="EMBL" id="KOX92158.1"/>
    </source>
</evidence>
<dbReference type="PATRIC" id="fig|1705389.3.peg.2302"/>
<protein>
    <submittedName>
        <fullName evidence="1">Uncharacterized protein</fullName>
    </submittedName>
</protein>